<dbReference type="Proteomes" id="UP001324384">
    <property type="component" value="Chromosome"/>
</dbReference>
<reference evidence="1 2" key="1">
    <citation type="submission" date="2023-12" db="EMBL/GenBank/DDBJ databases">
        <title>Genome sequencing and assembly of bacterial species from a model synthetic community.</title>
        <authorList>
            <person name="Hogle S.L."/>
        </authorList>
    </citation>
    <scope>NUCLEOTIDE SEQUENCE [LARGE SCALE GENOMIC DNA]</scope>
    <source>
        <strain evidence="1 2">HAMBI_2792</strain>
    </source>
</reference>
<dbReference type="EMBL" id="CP139961">
    <property type="protein sequence ID" value="WQE03870.1"/>
    <property type="molecule type" value="Genomic_DNA"/>
</dbReference>
<keyword evidence="2" id="KW-1185">Reference proteome</keyword>
<evidence type="ECO:0000313" key="2">
    <source>
        <dbReference type="Proteomes" id="UP001324384"/>
    </source>
</evidence>
<accession>A0ABZ0WXH9</accession>
<dbReference type="RefSeq" id="WP_162816829.1">
    <property type="nucleotide sequence ID" value="NZ_CP139961.1"/>
</dbReference>
<protein>
    <recommendedName>
        <fullName evidence="3">WG repeat-containing protein</fullName>
    </recommendedName>
</protein>
<organism evidence="1 2">
    <name type="scientific">Moraxella canis</name>
    <dbReference type="NCBI Taxonomy" id="90239"/>
    <lineage>
        <taxon>Bacteria</taxon>
        <taxon>Pseudomonadati</taxon>
        <taxon>Pseudomonadota</taxon>
        <taxon>Gammaproteobacteria</taxon>
        <taxon>Moraxellales</taxon>
        <taxon>Moraxellaceae</taxon>
        <taxon>Moraxella</taxon>
    </lineage>
</organism>
<evidence type="ECO:0008006" key="3">
    <source>
        <dbReference type="Google" id="ProtNLM"/>
    </source>
</evidence>
<proteinExistence type="predicted"/>
<gene>
    <name evidence="1" type="ORF">U0021_09055</name>
</gene>
<name>A0ABZ0WXH9_9GAMM</name>
<sequence>MRKYEYLGEETDGLIYAVIKDRSTNSYKASYLYPNGAVAIPFNFGHTNKDHLSSRAFFHGYAAVINHAADAQIYREEGAAHRSDQYAIIDKRGNFVVKYRAYVDIQKYPYDNYFTALYIDENGQKRTSLISKNIKLISDNAGWSQR</sequence>
<evidence type="ECO:0000313" key="1">
    <source>
        <dbReference type="EMBL" id="WQE03870.1"/>
    </source>
</evidence>